<keyword evidence="4" id="KW-1185">Reference proteome</keyword>
<dbReference type="InterPro" id="IPR050365">
    <property type="entry name" value="TIM50"/>
</dbReference>
<feature type="compositionally biased region" description="Polar residues" evidence="1">
    <location>
        <begin position="111"/>
        <end position="126"/>
    </location>
</feature>
<evidence type="ECO:0000313" key="3">
    <source>
        <dbReference type="EMBL" id="EAS03648.3"/>
    </source>
</evidence>
<feature type="domain" description="FCP1 homology" evidence="2">
    <location>
        <begin position="610"/>
        <end position="809"/>
    </location>
</feature>
<dbReference type="Pfam" id="PF03031">
    <property type="entry name" value="NIF"/>
    <property type="match status" value="1"/>
</dbReference>
<dbReference type="EMBL" id="GG662472">
    <property type="protein sequence ID" value="EAS03648.3"/>
    <property type="molecule type" value="Genomic_DNA"/>
</dbReference>
<dbReference type="InterPro" id="IPR004274">
    <property type="entry name" value="FCP1_dom"/>
</dbReference>
<reference evidence="4" key="1">
    <citation type="journal article" date="2006" name="PLoS Biol.">
        <title>Macronuclear genome sequence of the ciliate Tetrahymena thermophila, a model eukaryote.</title>
        <authorList>
            <person name="Eisen J.A."/>
            <person name="Coyne R.S."/>
            <person name="Wu M."/>
            <person name="Wu D."/>
            <person name="Thiagarajan M."/>
            <person name="Wortman J.R."/>
            <person name="Badger J.H."/>
            <person name="Ren Q."/>
            <person name="Amedeo P."/>
            <person name="Jones K.M."/>
            <person name="Tallon L.J."/>
            <person name="Delcher A.L."/>
            <person name="Salzberg S.L."/>
            <person name="Silva J.C."/>
            <person name="Haas B.J."/>
            <person name="Majoros W.H."/>
            <person name="Farzad M."/>
            <person name="Carlton J.M."/>
            <person name="Smith R.K. Jr."/>
            <person name="Garg J."/>
            <person name="Pearlman R.E."/>
            <person name="Karrer K.M."/>
            <person name="Sun L."/>
            <person name="Manning G."/>
            <person name="Elde N.C."/>
            <person name="Turkewitz A.P."/>
            <person name="Asai D.J."/>
            <person name="Wilkes D.E."/>
            <person name="Wang Y."/>
            <person name="Cai H."/>
            <person name="Collins K."/>
            <person name="Stewart B.A."/>
            <person name="Lee S.R."/>
            <person name="Wilamowska K."/>
            <person name="Weinberg Z."/>
            <person name="Ruzzo W.L."/>
            <person name="Wloga D."/>
            <person name="Gaertig J."/>
            <person name="Frankel J."/>
            <person name="Tsao C.-C."/>
            <person name="Gorovsky M.A."/>
            <person name="Keeling P.J."/>
            <person name="Waller R.F."/>
            <person name="Patron N.J."/>
            <person name="Cherry J.M."/>
            <person name="Stover N.A."/>
            <person name="Krieger C.J."/>
            <person name="del Toro C."/>
            <person name="Ryder H.F."/>
            <person name="Williamson S.C."/>
            <person name="Barbeau R.A."/>
            <person name="Hamilton E.P."/>
            <person name="Orias E."/>
        </authorList>
    </citation>
    <scope>NUCLEOTIDE SEQUENCE [LARGE SCALE GENOMIC DNA]</scope>
    <source>
        <strain evidence="4">SB210</strain>
    </source>
</reference>
<dbReference type="InParanoid" id="I7LX28"/>
<evidence type="ECO:0000313" key="4">
    <source>
        <dbReference type="Proteomes" id="UP000009168"/>
    </source>
</evidence>
<feature type="compositionally biased region" description="Low complexity" evidence="1">
    <location>
        <begin position="127"/>
        <end position="147"/>
    </location>
</feature>
<dbReference type="Gene3D" id="3.40.50.1000">
    <property type="entry name" value="HAD superfamily/HAD-like"/>
    <property type="match status" value="1"/>
</dbReference>
<dbReference type="PROSITE" id="PS50969">
    <property type="entry name" value="FCP1"/>
    <property type="match status" value="1"/>
</dbReference>
<dbReference type="KEGG" id="tet:TTHERM_00473100"/>
<dbReference type="PANTHER" id="PTHR12210">
    <property type="entry name" value="DULLARD PROTEIN PHOSPHATASE"/>
    <property type="match status" value="1"/>
</dbReference>
<gene>
    <name evidence="3" type="ORF">TTHERM_00473100</name>
</gene>
<dbReference type="Proteomes" id="UP000009168">
    <property type="component" value="Unassembled WGS sequence"/>
</dbReference>
<accession>I7LX28</accession>
<dbReference type="RefSeq" id="XP_001023893.3">
    <property type="nucleotide sequence ID" value="XM_001023893.3"/>
</dbReference>
<proteinExistence type="predicted"/>
<dbReference type="OrthoDB" id="277011at2759"/>
<dbReference type="InterPro" id="IPR036412">
    <property type="entry name" value="HAD-like_sf"/>
</dbReference>
<evidence type="ECO:0000259" key="2">
    <source>
        <dbReference type="PROSITE" id="PS50969"/>
    </source>
</evidence>
<dbReference type="GeneID" id="7830212"/>
<dbReference type="InterPro" id="IPR023214">
    <property type="entry name" value="HAD_sf"/>
</dbReference>
<organism evidence="3 4">
    <name type="scientific">Tetrahymena thermophila (strain SB210)</name>
    <dbReference type="NCBI Taxonomy" id="312017"/>
    <lineage>
        <taxon>Eukaryota</taxon>
        <taxon>Sar</taxon>
        <taxon>Alveolata</taxon>
        <taxon>Ciliophora</taxon>
        <taxon>Intramacronucleata</taxon>
        <taxon>Oligohymenophorea</taxon>
        <taxon>Hymenostomatida</taxon>
        <taxon>Tetrahymenina</taxon>
        <taxon>Tetrahymenidae</taxon>
        <taxon>Tetrahymena</taxon>
    </lineage>
</organism>
<dbReference type="AlphaFoldDB" id="I7LX28"/>
<sequence length="853" mass="99455">MSSFKSSSTVQQIQQIIQSPLKDNFHYQNQRQNQKHYNTYTEKQNHIEQNNALRMSVQPYFQQTRSYIGNSQSNRINSADIRSSSQKRQSNLISNTLGLIDKKQTIILSSNSSNRLTQQPTQSTLYQQSTNASSSAQHQSNSTQSQQLPFSYPQMSQILSGSQITQSSLSRNSQQKHTNGQFIQKSQFLLNSKRKESDEISENEHKNCHDYQQFFKNQLKDAQISKDESIQLDLSKVSPYLDGVASSKRLNTVNNYEQNKFYYLKPAPLLKQPKNTDLPPVNLGDQQVSLEQESAITITTLQQSFMVDSSKIRERSLGSVNFDIKRTRLTKRLLDLQEPRNILEEEDEDIITTCQTDRKVEGNERSRSQIFEVQKNQELNQKKKKYSCEIKQIYPFELDIDFESEVKDENIEEFSPHQKPPSMASLNNQQLNRDWNNQKSQKDRRVSNATISVDYRSAQLSTNDTVQSFHYNLKPASISLHQPNEIVKKLQIQMENQHQNEELNVRKRRSSSTKQSDDVPDEPEKTQILRTFYLAGNRIPVVKLSQINKQNQQSCEKYFIPSLMKSLKGEKDKLSNLYKQYFQKMYYNLQVNPKLENKFHQISPVFLPPLTSNKKTIFFDLDETLIHCIDIFTDPQQYQEFTQSNMTNKNPSPFSRNVESCNETLCTIQCTPQEQIQCLFSIRPHAQQILQELSKDFELILLTAARKIYADAVLQKLDPENKIFSHKFYRECCIEFQIPNPLQNQGSKKSYLKDLRIFQNRKLENVILVDNSPLSYLNQVSNGIPILDYCNNNKNDEELLHLCTYLKTLINVTDVRESIKQKFFLKQYKAFQNIESLQQYILQEYSNSSTNQY</sequence>
<name>I7LX28_TETTS</name>
<feature type="region of interest" description="Disordered" evidence="1">
    <location>
        <begin position="499"/>
        <end position="524"/>
    </location>
</feature>
<dbReference type="SUPFAM" id="SSF56784">
    <property type="entry name" value="HAD-like"/>
    <property type="match status" value="1"/>
</dbReference>
<feature type="region of interest" description="Disordered" evidence="1">
    <location>
        <begin position="111"/>
        <end position="148"/>
    </location>
</feature>
<dbReference type="STRING" id="312017.I7LX28"/>
<dbReference type="SMART" id="SM00577">
    <property type="entry name" value="CPDc"/>
    <property type="match status" value="1"/>
</dbReference>
<feature type="region of interest" description="Disordered" evidence="1">
    <location>
        <begin position="161"/>
        <end position="187"/>
    </location>
</feature>
<protein>
    <submittedName>
        <fullName evidence="3">NLI interacting factor-like phosphatase</fullName>
    </submittedName>
</protein>
<dbReference type="CDD" id="cd07521">
    <property type="entry name" value="HAD_FCP1-like"/>
    <property type="match status" value="1"/>
</dbReference>
<evidence type="ECO:0000256" key="1">
    <source>
        <dbReference type="SAM" id="MobiDB-lite"/>
    </source>
</evidence>
<dbReference type="eggNOG" id="KOG1605">
    <property type="taxonomic scope" value="Eukaryota"/>
</dbReference>